<dbReference type="Proteomes" id="UP000321893">
    <property type="component" value="Unassembled WGS sequence"/>
</dbReference>
<name>A0A511DVG4_LENKE</name>
<dbReference type="SUPFAM" id="SSF55729">
    <property type="entry name" value="Acyl-CoA N-acyltransferases (Nat)"/>
    <property type="match status" value="1"/>
</dbReference>
<dbReference type="PANTHER" id="PTHR43792">
    <property type="entry name" value="GNAT FAMILY, PUTATIVE (AFU_ORTHOLOGUE AFUA_3G00765)-RELATED-RELATED"/>
    <property type="match status" value="1"/>
</dbReference>
<evidence type="ECO:0000313" key="2">
    <source>
        <dbReference type="EMBL" id="GEL27774.1"/>
    </source>
</evidence>
<dbReference type="EMBL" id="BJVK01000004">
    <property type="protein sequence ID" value="GEL27774.1"/>
    <property type="molecule type" value="Genomic_DNA"/>
</dbReference>
<dbReference type="InterPro" id="IPR016181">
    <property type="entry name" value="Acyl_CoA_acyltransferase"/>
</dbReference>
<evidence type="ECO:0000313" key="3">
    <source>
        <dbReference type="Proteomes" id="UP000321893"/>
    </source>
</evidence>
<keyword evidence="3" id="KW-1185">Reference proteome</keyword>
<dbReference type="PANTHER" id="PTHR43792:SF1">
    <property type="entry name" value="N-ACETYLTRANSFERASE DOMAIN-CONTAINING PROTEIN"/>
    <property type="match status" value="1"/>
</dbReference>
<protein>
    <recommendedName>
        <fullName evidence="1">N-acetyltransferase domain-containing protein</fullName>
    </recommendedName>
</protein>
<dbReference type="STRING" id="1423764.FC95_GL000496"/>
<feature type="domain" description="N-acetyltransferase" evidence="1">
    <location>
        <begin position="11"/>
        <end position="170"/>
    </location>
</feature>
<sequence length="170" mass="19084">MIKLPIRTRRISITHMSAADLKDYEKLISQPEIAAGAGFNLVSNQKMLTEVAKRQISHPMTLGLRIHDHLAGAILLYEQIDQNGFPDEANLEMSYFLDPVYWNQGFMTEAADQLTQVLKHDPTVKTVNAEVFTDNLASKALLNRLGFEMTTTVTDPIIGRKKAIFKLNLA</sequence>
<dbReference type="InterPro" id="IPR051531">
    <property type="entry name" value="N-acetyltransferase"/>
</dbReference>
<comment type="caution">
    <text evidence="2">The sequence shown here is derived from an EMBL/GenBank/DDBJ whole genome shotgun (WGS) entry which is preliminary data.</text>
</comment>
<proteinExistence type="predicted"/>
<reference evidence="2" key="1">
    <citation type="submission" date="2019-07" db="EMBL/GenBank/DDBJ databases">
        <title>Whole genome shotgun sequence of Lactobacillus kefiri NBRC 15888.</title>
        <authorList>
            <person name="Hosoyama A."/>
            <person name="Uohara A."/>
            <person name="Ohji S."/>
            <person name="Ichikawa N."/>
        </authorList>
    </citation>
    <scope>NUCLEOTIDE SEQUENCE [LARGE SCALE GENOMIC DNA]</scope>
    <source>
        <strain evidence="2">NBRC 15888</strain>
    </source>
</reference>
<organism evidence="2 3">
    <name type="scientific">Lentilactobacillus kefiri</name>
    <name type="common">Lactobacillus kefiri</name>
    <dbReference type="NCBI Taxonomy" id="33962"/>
    <lineage>
        <taxon>Bacteria</taxon>
        <taxon>Bacillati</taxon>
        <taxon>Bacillota</taxon>
        <taxon>Bacilli</taxon>
        <taxon>Lactobacillales</taxon>
        <taxon>Lactobacillaceae</taxon>
        <taxon>Lentilactobacillus</taxon>
    </lineage>
</organism>
<dbReference type="AlphaFoldDB" id="A0A511DVG4"/>
<gene>
    <name evidence="2" type="ORF">LKE01_05940</name>
</gene>
<dbReference type="PROSITE" id="PS51186">
    <property type="entry name" value="GNAT"/>
    <property type="match status" value="1"/>
</dbReference>
<evidence type="ECO:0000259" key="1">
    <source>
        <dbReference type="PROSITE" id="PS51186"/>
    </source>
</evidence>
<dbReference type="RefSeq" id="WP_225364693.1">
    <property type="nucleotide sequence ID" value="NZ_CABMMA010000001.1"/>
</dbReference>
<dbReference type="Pfam" id="PF13302">
    <property type="entry name" value="Acetyltransf_3"/>
    <property type="match status" value="1"/>
</dbReference>
<dbReference type="InterPro" id="IPR000182">
    <property type="entry name" value="GNAT_dom"/>
</dbReference>
<dbReference type="GO" id="GO:0016747">
    <property type="term" value="F:acyltransferase activity, transferring groups other than amino-acyl groups"/>
    <property type="evidence" value="ECO:0007669"/>
    <property type="project" value="InterPro"/>
</dbReference>
<accession>A0A511DVG4</accession>
<dbReference type="Gene3D" id="3.40.630.30">
    <property type="match status" value="1"/>
</dbReference>